<evidence type="ECO:0000256" key="2">
    <source>
        <dbReference type="ARBA" id="ARBA00022692"/>
    </source>
</evidence>
<feature type="compositionally biased region" description="Polar residues" evidence="6">
    <location>
        <begin position="235"/>
        <end position="248"/>
    </location>
</feature>
<dbReference type="InterPro" id="IPR011992">
    <property type="entry name" value="EF-hand-dom_pair"/>
</dbReference>
<dbReference type="SUPFAM" id="SSF81324">
    <property type="entry name" value="Voltage-gated potassium channels"/>
    <property type="match status" value="1"/>
</dbReference>
<feature type="transmembrane region" description="Helical" evidence="7">
    <location>
        <begin position="501"/>
        <end position="528"/>
    </location>
</feature>
<dbReference type="EMBL" id="CAUJNA010003635">
    <property type="protein sequence ID" value="CAJ1406517.1"/>
    <property type="molecule type" value="Genomic_DNA"/>
</dbReference>
<comment type="subcellular location">
    <subcellularLocation>
        <location evidence="1">Membrane</location>
        <topology evidence="1">Multi-pass membrane protein</topology>
    </subcellularLocation>
</comment>
<dbReference type="PROSITE" id="PS50222">
    <property type="entry name" value="EF_HAND_2"/>
    <property type="match status" value="1"/>
</dbReference>
<dbReference type="Gene3D" id="1.10.238.10">
    <property type="entry name" value="EF-hand"/>
    <property type="match status" value="1"/>
</dbReference>
<dbReference type="GO" id="GO:0005509">
    <property type="term" value="F:calcium ion binding"/>
    <property type="evidence" value="ECO:0007669"/>
    <property type="project" value="InterPro"/>
</dbReference>
<name>A0AA36JHW2_9DINO</name>
<evidence type="ECO:0000256" key="4">
    <source>
        <dbReference type="ARBA" id="ARBA00022989"/>
    </source>
</evidence>
<evidence type="ECO:0000256" key="5">
    <source>
        <dbReference type="ARBA" id="ARBA00023136"/>
    </source>
</evidence>
<evidence type="ECO:0000313" key="11">
    <source>
        <dbReference type="Proteomes" id="UP001178507"/>
    </source>
</evidence>
<dbReference type="PANTHER" id="PTHR46726">
    <property type="entry name" value="TWO PORE CHANNEL 3"/>
    <property type="match status" value="1"/>
</dbReference>
<dbReference type="PROSITE" id="PS50106">
    <property type="entry name" value="PDZ"/>
    <property type="match status" value="1"/>
</dbReference>
<dbReference type="GO" id="GO:0016020">
    <property type="term" value="C:membrane"/>
    <property type="evidence" value="ECO:0007669"/>
    <property type="project" value="UniProtKB-SubCell"/>
</dbReference>
<feature type="domain" description="PDZ" evidence="8">
    <location>
        <begin position="93"/>
        <end position="158"/>
    </location>
</feature>
<dbReference type="Gene3D" id="1.20.120.350">
    <property type="entry name" value="Voltage-gated potassium channels. Chain C"/>
    <property type="match status" value="1"/>
</dbReference>
<accession>A0AA36JHW2</accession>
<evidence type="ECO:0000313" key="10">
    <source>
        <dbReference type="EMBL" id="CAJ1406517.1"/>
    </source>
</evidence>
<feature type="domain" description="EF-hand" evidence="9">
    <location>
        <begin position="634"/>
        <end position="669"/>
    </location>
</feature>
<dbReference type="AlphaFoldDB" id="A0AA36JHW2"/>
<evidence type="ECO:0000256" key="1">
    <source>
        <dbReference type="ARBA" id="ARBA00004141"/>
    </source>
</evidence>
<protein>
    <submittedName>
        <fullName evidence="10">Uncharacterized protein</fullName>
    </submittedName>
</protein>
<keyword evidence="11" id="KW-1185">Reference proteome</keyword>
<dbReference type="InterPro" id="IPR005821">
    <property type="entry name" value="Ion_trans_dom"/>
</dbReference>
<dbReference type="Pfam" id="PF00520">
    <property type="entry name" value="Ion_trans"/>
    <property type="match status" value="1"/>
</dbReference>
<dbReference type="GO" id="GO:0005216">
    <property type="term" value="F:monoatomic ion channel activity"/>
    <property type="evidence" value="ECO:0007669"/>
    <property type="project" value="InterPro"/>
</dbReference>
<feature type="transmembrane region" description="Helical" evidence="7">
    <location>
        <begin position="585"/>
        <end position="610"/>
    </location>
</feature>
<dbReference type="InterPro" id="IPR027359">
    <property type="entry name" value="Volt_channel_dom_sf"/>
</dbReference>
<feature type="region of interest" description="Disordered" evidence="6">
    <location>
        <begin position="233"/>
        <end position="280"/>
    </location>
</feature>
<dbReference type="InterPro" id="IPR001478">
    <property type="entry name" value="PDZ"/>
</dbReference>
<sequence>MVAFQDLLAQVSAAHEADVAELREQVAQLQHRHDGCCAGNSAAASDGDRVESCQCSDYELDEEAQHPSPLCVPEALHRAPSILVPEEWHMEPIIKVFGTEVRNLGLRILWNNARPVIQHVEQGAAAQEVGICGGDYLQAINGTDTLGRSREELLPLLRVRPLTLELQRKVASPSTSLNFGQRHSSMPMYSSIQSSRSPVAASARHENTKAKLLAIKEKYVSEDTINNRYPALNEEATQGNHTPVSTKSVKICPRSPLSPRNISDRNLSKTSGEPKSSEGTASYLGMRRFITARKESTASVAHVAIGNFKISFHEDGHSQHSSCRSMGAMLHSTLKWWSHLEEPERTTCAAKLLESRVFFTLSSTVILMHAVVVTMSSDWEVSTLNGSGGDASLFSPDMFTYLEMGFLAFYALELSLRLWVHRCFFFVAEGAGWNWFDFVLVSLSAIDVGFFIVQMNTVAQAENGGGNVSFMRLFRLFKITKILRTIRIIKVFRELSMMVESFYKCIVAMFWGLVLLVFLLYIFALVFVSGVTDLLYDPMLTEEERQVIVEQFGSVVDSMLSLYMAVTGGNDWAVYYDTVRRCGTFYNILFLLYSFFFVFALFNIMTGVFVERAMQAAIPDRDEMIYEEQKKLAKQVEDFKGLCNQLDTDGSGTITKAEFKKHMRSEQMVSYMSSVGLEMHDVEHFFRTVAGEDQEVSIDRFVEGCMAMRGNATSLDVQRALFECKNLASDFTAYRKEMRESIIQVQKALVMGSPVKELKENKEHKETKADLKELKAKEVQPVIQRRLSLDMDNVPSFSGEP</sequence>
<dbReference type="Gene3D" id="1.10.287.70">
    <property type="match status" value="1"/>
</dbReference>
<dbReference type="PANTHER" id="PTHR46726:SF1">
    <property type="entry name" value="TWO-PORE CALCIUM CHANNEL 3"/>
    <property type="match status" value="1"/>
</dbReference>
<dbReference type="InterPro" id="IPR002048">
    <property type="entry name" value="EF_hand_dom"/>
</dbReference>
<proteinExistence type="predicted"/>
<dbReference type="Proteomes" id="UP001178507">
    <property type="component" value="Unassembled WGS sequence"/>
</dbReference>
<gene>
    <name evidence="10" type="ORF">EVOR1521_LOCUS28460</name>
</gene>
<keyword evidence="2 7" id="KW-0812">Transmembrane</keyword>
<evidence type="ECO:0000256" key="7">
    <source>
        <dbReference type="SAM" id="Phobius"/>
    </source>
</evidence>
<evidence type="ECO:0000256" key="6">
    <source>
        <dbReference type="SAM" id="MobiDB-lite"/>
    </source>
</evidence>
<dbReference type="InterPro" id="IPR036034">
    <property type="entry name" value="PDZ_sf"/>
</dbReference>
<feature type="compositionally biased region" description="Polar residues" evidence="6">
    <location>
        <begin position="268"/>
        <end position="280"/>
    </location>
</feature>
<dbReference type="SMART" id="SM00228">
    <property type="entry name" value="PDZ"/>
    <property type="match status" value="1"/>
</dbReference>
<reference evidence="10" key="1">
    <citation type="submission" date="2023-08" db="EMBL/GenBank/DDBJ databases">
        <authorList>
            <person name="Chen Y."/>
            <person name="Shah S."/>
            <person name="Dougan E. K."/>
            <person name="Thang M."/>
            <person name="Chan C."/>
        </authorList>
    </citation>
    <scope>NUCLEOTIDE SEQUENCE</scope>
</reference>
<comment type="caution">
    <text evidence="10">The sequence shown here is derived from an EMBL/GenBank/DDBJ whole genome shotgun (WGS) entry which is preliminary data.</text>
</comment>
<evidence type="ECO:0000259" key="9">
    <source>
        <dbReference type="PROSITE" id="PS50222"/>
    </source>
</evidence>
<keyword evidence="3" id="KW-0106">Calcium</keyword>
<dbReference type="SUPFAM" id="SSF50156">
    <property type="entry name" value="PDZ domain-like"/>
    <property type="match status" value="1"/>
</dbReference>
<evidence type="ECO:0000256" key="3">
    <source>
        <dbReference type="ARBA" id="ARBA00022837"/>
    </source>
</evidence>
<dbReference type="PROSITE" id="PS00018">
    <property type="entry name" value="EF_HAND_1"/>
    <property type="match status" value="1"/>
</dbReference>
<feature type="transmembrane region" description="Helical" evidence="7">
    <location>
        <begin position="432"/>
        <end position="453"/>
    </location>
</feature>
<dbReference type="InterPro" id="IPR018247">
    <property type="entry name" value="EF_Hand_1_Ca_BS"/>
</dbReference>
<dbReference type="SUPFAM" id="SSF47473">
    <property type="entry name" value="EF-hand"/>
    <property type="match status" value="1"/>
</dbReference>
<organism evidence="10 11">
    <name type="scientific">Effrenium voratum</name>
    <dbReference type="NCBI Taxonomy" id="2562239"/>
    <lineage>
        <taxon>Eukaryota</taxon>
        <taxon>Sar</taxon>
        <taxon>Alveolata</taxon>
        <taxon>Dinophyceae</taxon>
        <taxon>Suessiales</taxon>
        <taxon>Symbiodiniaceae</taxon>
        <taxon>Effrenium</taxon>
    </lineage>
</organism>
<evidence type="ECO:0000259" key="8">
    <source>
        <dbReference type="PROSITE" id="PS50106"/>
    </source>
</evidence>
<dbReference type="Gene3D" id="2.30.42.10">
    <property type="match status" value="1"/>
</dbReference>
<keyword evidence="5 7" id="KW-0472">Membrane</keyword>
<keyword evidence="4 7" id="KW-1133">Transmembrane helix</keyword>